<organism evidence="2 3">
    <name type="scientific">Botryotinia calthae</name>
    <dbReference type="NCBI Taxonomy" id="38488"/>
    <lineage>
        <taxon>Eukaryota</taxon>
        <taxon>Fungi</taxon>
        <taxon>Dikarya</taxon>
        <taxon>Ascomycota</taxon>
        <taxon>Pezizomycotina</taxon>
        <taxon>Leotiomycetes</taxon>
        <taxon>Helotiales</taxon>
        <taxon>Sclerotiniaceae</taxon>
        <taxon>Botryotinia</taxon>
    </lineage>
</organism>
<dbReference type="EMBL" id="PHWZ01000028">
    <property type="protein sequence ID" value="TEY82586.1"/>
    <property type="molecule type" value="Genomic_DNA"/>
</dbReference>
<gene>
    <name evidence="2" type="ORF">BOTCAL_0028g00070</name>
</gene>
<feature type="compositionally biased region" description="Polar residues" evidence="1">
    <location>
        <begin position="52"/>
        <end position="64"/>
    </location>
</feature>
<comment type="caution">
    <text evidence="2">The sequence shown here is derived from an EMBL/GenBank/DDBJ whole genome shotgun (WGS) entry which is preliminary data.</text>
</comment>
<feature type="compositionally biased region" description="Low complexity" evidence="1">
    <location>
        <begin position="1"/>
        <end position="39"/>
    </location>
</feature>
<protein>
    <submittedName>
        <fullName evidence="2">Uncharacterized protein</fullName>
    </submittedName>
</protein>
<evidence type="ECO:0000313" key="2">
    <source>
        <dbReference type="EMBL" id="TEY82586.1"/>
    </source>
</evidence>
<feature type="region of interest" description="Disordered" evidence="1">
    <location>
        <begin position="1"/>
        <end position="64"/>
    </location>
</feature>
<name>A0A4Y8DGD3_9HELO</name>
<dbReference type="Proteomes" id="UP000297299">
    <property type="component" value="Unassembled WGS sequence"/>
</dbReference>
<sequence>MSSWDSVGSLSNSSRSSRSSRSSYASSSGSFSSIARTISPTFSGRSTPLPESPTSCLPSPQDKTLQNVPNVTYHQIQGDNESLNHQIPTRPKLPTIIPAAQNGPSTLARLQDVQCVFCVAFGIFDRYYIAWEDTKGEQHQESNKLPQLLYDWLYPESGQARYLPSLQVSFGTNNEFFAVDKDNKISCRDSVPSIINHASRLSLIKPIVQTNPQPILNHNEIENTPTILQASRMKRMSTMFTSDYQAHNLTRTIIERRENLEELPSRPSTAEKSLSTYITSKSIESHRIEPEPPVSSGLSRRRGVEVNLPRIHTSWSEQSAQGSNILNREIYNSERNYVDTCVQTDLCGHHLDEILSTGVALPILAKEPQYQLVQIMPFGLMQD</sequence>
<reference evidence="2 3" key="1">
    <citation type="submission" date="2017-11" db="EMBL/GenBank/DDBJ databases">
        <title>Comparative genomics of Botrytis spp.</title>
        <authorList>
            <person name="Valero-Jimenez C.A."/>
            <person name="Tapia P."/>
            <person name="Veloso J."/>
            <person name="Silva-Moreno E."/>
            <person name="Staats M."/>
            <person name="Valdes J.H."/>
            <person name="Van Kan J.A.L."/>
        </authorList>
    </citation>
    <scope>NUCLEOTIDE SEQUENCE [LARGE SCALE GENOMIC DNA]</scope>
    <source>
        <strain evidence="2 3">MUCL2830</strain>
    </source>
</reference>
<dbReference type="OrthoDB" id="3541821at2759"/>
<keyword evidence="3" id="KW-1185">Reference proteome</keyword>
<evidence type="ECO:0000313" key="3">
    <source>
        <dbReference type="Proteomes" id="UP000297299"/>
    </source>
</evidence>
<proteinExistence type="predicted"/>
<dbReference type="AlphaFoldDB" id="A0A4Y8DGD3"/>
<accession>A0A4Y8DGD3</accession>
<evidence type="ECO:0000256" key="1">
    <source>
        <dbReference type="SAM" id="MobiDB-lite"/>
    </source>
</evidence>